<keyword evidence="4" id="KW-0472">Membrane</keyword>
<feature type="chain" id="PRO_5047003618" evidence="5">
    <location>
        <begin position="23"/>
        <end position="450"/>
    </location>
</feature>
<gene>
    <name evidence="8" type="primary">LOC101863039</name>
</gene>
<dbReference type="PANTHER" id="PTHR11705:SF119">
    <property type="entry name" value="OS02G0119300 PROTEIN"/>
    <property type="match status" value="1"/>
</dbReference>
<evidence type="ECO:0000256" key="2">
    <source>
        <dbReference type="ARBA" id="ARBA00005988"/>
    </source>
</evidence>
<feature type="domain" description="Peptidase M14" evidence="6">
    <location>
        <begin position="38"/>
        <end position="347"/>
    </location>
</feature>
<evidence type="ECO:0000256" key="3">
    <source>
        <dbReference type="PROSITE-ProRule" id="PRU01379"/>
    </source>
</evidence>
<dbReference type="PANTHER" id="PTHR11705">
    <property type="entry name" value="PROTEASE FAMILY M14 CARBOXYPEPTIDASE A,B"/>
    <property type="match status" value="1"/>
</dbReference>
<reference evidence="8" key="1">
    <citation type="submission" date="2025-08" db="UniProtKB">
        <authorList>
            <consortium name="RefSeq"/>
        </authorList>
    </citation>
    <scope>IDENTIFICATION</scope>
</reference>
<evidence type="ECO:0000313" key="8">
    <source>
        <dbReference type="RefSeq" id="XP_005102958.1"/>
    </source>
</evidence>
<dbReference type="CDD" id="cd06227">
    <property type="entry name" value="M14-CPA-like"/>
    <property type="match status" value="1"/>
</dbReference>
<evidence type="ECO:0000256" key="5">
    <source>
        <dbReference type="SAM" id="SignalP"/>
    </source>
</evidence>
<keyword evidence="8" id="KW-0378">Hydrolase</keyword>
<keyword evidence="5" id="KW-0732">Signal</keyword>
<accession>A0ABM0JW75</accession>
<evidence type="ECO:0000313" key="7">
    <source>
        <dbReference type="Proteomes" id="UP000694888"/>
    </source>
</evidence>
<sequence length="450" mass="51846">MEKSTCIFVALSVLSLFVCSLGYDVKAQLEKYTPNYTIYHNISQINSDLSLLEKLHKDYITLSHSFKSRKGMSQIFAKISNSSQDASQSTSKTKILLVFGEHAREFFPVESMFYFLKNLTGGLPGSVRDNPGQKFSKWVLDNFDIHIICLANPDGRDYVEKSNNYCWRGTSLGVDINRNFDWNYGGKGSSNDPSDGEYRGTHVFSEPETAIFRKVTESTKYDAFLSFHSGIRHIYIPYADSKSRLNHRSPSNKIDLLKLASKMAKSSQARPFKYGLAYDLNDYTADGTSFDFMAGVRKIPFSFAVEMWQHNHHLGKSCFDEFNPQSEALQEELQLIHPLYVELLTFLHSWKKKQHRQKQINIWKNQSLARQKKDRYPRVPMRYDALFHSQSTREVPHQSASTSPLMYLFLLSLTVLFLVLGAKHICYMMRKKRVVNLRSLSSTFSMLKNL</sequence>
<organism evidence="7 8">
    <name type="scientific">Aplysia californica</name>
    <name type="common">California sea hare</name>
    <dbReference type="NCBI Taxonomy" id="6500"/>
    <lineage>
        <taxon>Eukaryota</taxon>
        <taxon>Metazoa</taxon>
        <taxon>Spiralia</taxon>
        <taxon>Lophotrochozoa</taxon>
        <taxon>Mollusca</taxon>
        <taxon>Gastropoda</taxon>
        <taxon>Heterobranchia</taxon>
        <taxon>Euthyneura</taxon>
        <taxon>Tectipleura</taxon>
        <taxon>Aplysiida</taxon>
        <taxon>Aplysioidea</taxon>
        <taxon>Aplysiidae</taxon>
        <taxon>Aplysia</taxon>
    </lineage>
</organism>
<evidence type="ECO:0000256" key="1">
    <source>
        <dbReference type="ARBA" id="ARBA00001947"/>
    </source>
</evidence>
<keyword evidence="8" id="KW-0121">Carboxypeptidase</keyword>
<dbReference type="SUPFAM" id="SSF53187">
    <property type="entry name" value="Zn-dependent exopeptidases"/>
    <property type="match status" value="1"/>
</dbReference>
<keyword evidence="4" id="KW-0812">Transmembrane</keyword>
<dbReference type="PROSITE" id="PS52035">
    <property type="entry name" value="PEPTIDASE_M14"/>
    <property type="match status" value="1"/>
</dbReference>
<dbReference type="GeneID" id="101863039"/>
<name>A0ABM0JW75_APLCA</name>
<feature type="transmembrane region" description="Helical" evidence="4">
    <location>
        <begin position="405"/>
        <end position="422"/>
    </location>
</feature>
<protein>
    <submittedName>
        <fullName evidence="8">Carboxypeptidase O</fullName>
    </submittedName>
</protein>
<evidence type="ECO:0000256" key="4">
    <source>
        <dbReference type="SAM" id="Phobius"/>
    </source>
</evidence>
<comment type="similarity">
    <text evidence="2 3">Belongs to the peptidase M14 family.</text>
</comment>
<dbReference type="InterPro" id="IPR000834">
    <property type="entry name" value="Peptidase_M14"/>
</dbReference>
<proteinExistence type="inferred from homology"/>
<dbReference type="InterPro" id="IPR034269">
    <property type="entry name" value="At5g42320_M14_CPD"/>
</dbReference>
<dbReference type="GO" id="GO:0004180">
    <property type="term" value="F:carboxypeptidase activity"/>
    <property type="evidence" value="ECO:0007669"/>
    <property type="project" value="UniProtKB-KW"/>
</dbReference>
<comment type="cofactor">
    <cofactor evidence="1">
        <name>Zn(2+)</name>
        <dbReference type="ChEBI" id="CHEBI:29105"/>
    </cofactor>
</comment>
<dbReference type="Proteomes" id="UP000694888">
    <property type="component" value="Unplaced"/>
</dbReference>
<feature type="active site" description="Proton donor/acceptor" evidence="3">
    <location>
        <position position="306"/>
    </location>
</feature>
<keyword evidence="8" id="KW-0645">Protease</keyword>
<evidence type="ECO:0000259" key="6">
    <source>
        <dbReference type="PROSITE" id="PS52035"/>
    </source>
</evidence>
<dbReference type="Pfam" id="PF00246">
    <property type="entry name" value="Peptidase_M14"/>
    <property type="match status" value="1"/>
</dbReference>
<keyword evidence="4" id="KW-1133">Transmembrane helix</keyword>
<keyword evidence="7" id="KW-1185">Reference proteome</keyword>
<dbReference type="RefSeq" id="XP_005102958.1">
    <property type="nucleotide sequence ID" value="XM_005102901.3"/>
</dbReference>
<dbReference type="Gene3D" id="3.40.630.10">
    <property type="entry name" value="Zn peptidases"/>
    <property type="match status" value="1"/>
</dbReference>
<dbReference type="SMART" id="SM00631">
    <property type="entry name" value="Zn_pept"/>
    <property type="match status" value="1"/>
</dbReference>
<feature type="signal peptide" evidence="5">
    <location>
        <begin position="1"/>
        <end position="22"/>
    </location>
</feature>